<sequence length="839" mass="89012">MKGDAAPVGEGAAPEVPALARVVARLRSEVADLEGVAATTAVVERAKGVLMAQAGVSADMAYETLLARADERRHTLMEECWITLGRVRSRQAAPAAPGVPTSPGDFTTGPDARSAPPATPVVAGARSEADLSAFSGNQYLVGPDGGGAARRPLLARLAGGLAVAHSGDDIAELLRSVLGAAAGVDAVMIYSLTQAGSLELTGRAGVDAALAEQWHHIPPLSGVAAHEAIAARRAVWLEEPDLDGRRYLLIGGDPPGRWLTRAWLPVPDDGVPKAAVGFLRQRAGPFPAPTRALLRRAVQLCAGPLGWPALPRSTVSDEVEAVAGVTSIQHVLDAIAGPAVLLTPLRSESGEVEDYRIDAATPESVDMAGRRGKELVGRLVLETYPAIAGTAVWDGYLETLTTGTTYEGEPFTYQEVVTGVARESVYSVRASRLDDHLIVSWIRHDPGERETRRLSDMQRLGNLGWASWNLVTDTVTWSEQVYAVFDRDPTDGPMALEELPGHLVTEDLPALASAVERLLRDGQAIDQAFRIDGANGVRHLRIVAEANRDVDGTPTEVHGFFQDVSAQRGVELALLESERAVLVQRGMLQAERALAARLQDTLLPIPEQSLELAGLRIDVAYVPADSGVNVGGDWYSAIGLPDESALFVVGDVAGHGLAAVGTMAQLRFTTKGMTVTGSPLPDVLRRLNTLLLHTAPDLLHTAPDPSEGATATMVMARYQPWDSRLTWVRAGHLPPLLIRGGRAEFLQQPQGALLGATFDAAYGQAALDLIPGDHLLLYTDGLVEEPGEDIDVGLDRLAATAVRLVRDGSGESLARTLAALRTGHRDDICVLDVHAPDTP</sequence>
<keyword evidence="5" id="KW-1185">Reference proteome</keyword>
<organism evidence="4 5">
    <name type="scientific">Streptomyces virginiae</name>
    <name type="common">Streptomyces cinnamonensis</name>
    <dbReference type="NCBI Taxonomy" id="1961"/>
    <lineage>
        <taxon>Bacteria</taxon>
        <taxon>Bacillati</taxon>
        <taxon>Actinomycetota</taxon>
        <taxon>Actinomycetes</taxon>
        <taxon>Kitasatosporales</taxon>
        <taxon>Streptomycetaceae</taxon>
        <taxon>Streptomyces</taxon>
    </lineage>
</organism>
<dbReference type="InterPro" id="IPR005561">
    <property type="entry name" value="ANTAR"/>
</dbReference>
<keyword evidence="1" id="KW-0378">Hydrolase</keyword>
<dbReference type="SUPFAM" id="SSF52172">
    <property type="entry name" value="CheY-like"/>
    <property type="match status" value="1"/>
</dbReference>
<evidence type="ECO:0000259" key="3">
    <source>
        <dbReference type="PROSITE" id="PS50921"/>
    </source>
</evidence>
<dbReference type="EMBL" id="CP108090">
    <property type="protein sequence ID" value="WUQ17262.1"/>
    <property type="molecule type" value="Genomic_DNA"/>
</dbReference>
<dbReference type="InterPro" id="IPR035965">
    <property type="entry name" value="PAS-like_dom_sf"/>
</dbReference>
<reference evidence="4" key="1">
    <citation type="submission" date="2022-10" db="EMBL/GenBank/DDBJ databases">
        <title>The complete genomes of actinobacterial strains from the NBC collection.</title>
        <authorList>
            <person name="Joergensen T.S."/>
            <person name="Alvarez Arevalo M."/>
            <person name="Sterndorff E.B."/>
            <person name="Faurdal D."/>
            <person name="Vuksanovic O."/>
            <person name="Mourched A.-S."/>
            <person name="Charusanti P."/>
            <person name="Shaw S."/>
            <person name="Blin K."/>
            <person name="Weber T."/>
        </authorList>
    </citation>
    <scope>NUCLEOTIDE SEQUENCE</scope>
    <source>
        <strain evidence="4">NBC_00248</strain>
    </source>
</reference>
<accession>A0ABZ1TQI9</accession>
<dbReference type="SUPFAM" id="SSF81606">
    <property type="entry name" value="PP2C-like"/>
    <property type="match status" value="1"/>
</dbReference>
<dbReference type="SMART" id="SM00331">
    <property type="entry name" value="PP2C_SIG"/>
    <property type="match status" value="1"/>
</dbReference>
<dbReference type="Gene3D" id="3.30.450.20">
    <property type="entry name" value="PAS domain"/>
    <property type="match status" value="2"/>
</dbReference>
<feature type="domain" description="ANTAR" evidence="3">
    <location>
        <begin position="23"/>
        <end position="84"/>
    </location>
</feature>
<dbReference type="Pfam" id="PF08447">
    <property type="entry name" value="PAS_3"/>
    <property type="match status" value="1"/>
</dbReference>
<dbReference type="InterPro" id="IPR001932">
    <property type="entry name" value="PPM-type_phosphatase-like_dom"/>
</dbReference>
<evidence type="ECO:0000256" key="2">
    <source>
        <dbReference type="SAM" id="MobiDB-lite"/>
    </source>
</evidence>
<dbReference type="InterPro" id="IPR036457">
    <property type="entry name" value="PPM-type-like_dom_sf"/>
</dbReference>
<dbReference type="Pfam" id="PF03861">
    <property type="entry name" value="ANTAR"/>
    <property type="match status" value="1"/>
</dbReference>
<dbReference type="PANTHER" id="PTHR43156:SF2">
    <property type="entry name" value="STAGE II SPORULATION PROTEIN E"/>
    <property type="match status" value="1"/>
</dbReference>
<dbReference type="Gene3D" id="3.60.40.10">
    <property type="entry name" value="PPM-type phosphatase domain"/>
    <property type="match status" value="1"/>
</dbReference>
<dbReference type="Gene3D" id="1.10.10.10">
    <property type="entry name" value="Winged helix-like DNA-binding domain superfamily/Winged helix DNA-binding domain"/>
    <property type="match status" value="1"/>
</dbReference>
<dbReference type="InterPro" id="IPR013655">
    <property type="entry name" value="PAS_fold_3"/>
</dbReference>
<dbReference type="InterPro" id="IPR052016">
    <property type="entry name" value="Bact_Sigma-Reg"/>
</dbReference>
<dbReference type="PANTHER" id="PTHR43156">
    <property type="entry name" value="STAGE II SPORULATION PROTEIN E-RELATED"/>
    <property type="match status" value="1"/>
</dbReference>
<gene>
    <name evidence="4" type="ORF">OG517_41050</name>
</gene>
<dbReference type="InterPro" id="IPR036388">
    <property type="entry name" value="WH-like_DNA-bd_sf"/>
</dbReference>
<protein>
    <submittedName>
        <fullName evidence="4">SpoIIE family protein phosphatase</fullName>
    </submittedName>
</protein>
<name>A0ABZ1TQI9_STRVG</name>
<feature type="region of interest" description="Disordered" evidence="2">
    <location>
        <begin position="92"/>
        <end position="122"/>
    </location>
</feature>
<proteinExistence type="predicted"/>
<dbReference type="InterPro" id="IPR011006">
    <property type="entry name" value="CheY-like_superfamily"/>
</dbReference>
<evidence type="ECO:0000256" key="1">
    <source>
        <dbReference type="ARBA" id="ARBA00022801"/>
    </source>
</evidence>
<evidence type="ECO:0000313" key="4">
    <source>
        <dbReference type="EMBL" id="WUQ17262.1"/>
    </source>
</evidence>
<dbReference type="Pfam" id="PF07228">
    <property type="entry name" value="SpoIIE"/>
    <property type="match status" value="1"/>
</dbReference>
<dbReference type="Proteomes" id="UP001432039">
    <property type="component" value="Chromosome"/>
</dbReference>
<dbReference type="SMART" id="SM01012">
    <property type="entry name" value="ANTAR"/>
    <property type="match status" value="1"/>
</dbReference>
<dbReference type="RefSeq" id="WP_328965487.1">
    <property type="nucleotide sequence ID" value="NZ_CP108090.1"/>
</dbReference>
<dbReference type="SUPFAM" id="SSF55785">
    <property type="entry name" value="PYP-like sensor domain (PAS domain)"/>
    <property type="match status" value="1"/>
</dbReference>
<dbReference type="PROSITE" id="PS50921">
    <property type="entry name" value="ANTAR"/>
    <property type="match status" value="1"/>
</dbReference>
<evidence type="ECO:0000313" key="5">
    <source>
        <dbReference type="Proteomes" id="UP001432039"/>
    </source>
</evidence>